<dbReference type="OrthoDB" id="10376832at2759"/>
<dbReference type="RefSeq" id="XP_018253859.1">
    <property type="nucleotide sequence ID" value="XM_018394254.1"/>
</dbReference>
<sequence>MGELASSFSGIQRASWEATCAPDDDVSVPQPQHLSTNNNYPPSSERPIKKKRRRNGMQEAPRVVGQVGVPNPAPRPRRTIKKFAPEEVARLIELRKKKKADMEANRRRVSGAISRFIES</sequence>
<dbReference type="Proteomes" id="UP000009097">
    <property type="component" value="Chromosome 14"/>
</dbReference>
<organism evidence="2 3">
    <name type="scientific">Fusarium oxysporum f. sp. lycopersici (strain 4287 / CBS 123668 / FGSC 9935 / NRRL 34936)</name>
    <name type="common">Fusarium vascular wilt of tomato</name>
    <dbReference type="NCBI Taxonomy" id="426428"/>
    <lineage>
        <taxon>Eukaryota</taxon>
        <taxon>Fungi</taxon>
        <taxon>Dikarya</taxon>
        <taxon>Ascomycota</taxon>
        <taxon>Pezizomycotina</taxon>
        <taxon>Sordariomycetes</taxon>
        <taxon>Hypocreomycetidae</taxon>
        <taxon>Hypocreales</taxon>
        <taxon>Nectriaceae</taxon>
        <taxon>Fusarium</taxon>
        <taxon>Fusarium oxysporum species complex</taxon>
    </lineage>
</organism>
<evidence type="ECO:0000256" key="1">
    <source>
        <dbReference type="SAM" id="MobiDB-lite"/>
    </source>
</evidence>
<proteinExistence type="predicted"/>
<evidence type="ECO:0000313" key="2">
    <source>
        <dbReference type="EMBL" id="KNB15814.1"/>
    </source>
</evidence>
<dbReference type="KEGG" id="fox:FOXG_14191"/>
<dbReference type="GeneID" id="28955382"/>
<reference evidence="2 3" key="1">
    <citation type="journal article" date="2010" name="Nature">
        <title>Comparative genomics reveals mobile pathogenicity chromosomes in Fusarium.</title>
        <authorList>
            <person name="Ma L.J."/>
            <person name="van der Does H.C."/>
            <person name="Borkovich K.A."/>
            <person name="Coleman J.J."/>
            <person name="Daboussi M.J."/>
            <person name="Di Pietro A."/>
            <person name="Dufresne M."/>
            <person name="Freitag M."/>
            <person name="Grabherr M."/>
            <person name="Henrissat B."/>
            <person name="Houterman P.M."/>
            <person name="Kang S."/>
            <person name="Shim W.B."/>
            <person name="Woloshuk C."/>
            <person name="Xie X."/>
            <person name="Xu J.R."/>
            <person name="Antoniw J."/>
            <person name="Baker S.E."/>
            <person name="Bluhm B.H."/>
            <person name="Breakspear A."/>
            <person name="Brown D.W."/>
            <person name="Butchko R.A."/>
            <person name="Chapman S."/>
            <person name="Coulson R."/>
            <person name="Coutinho P.M."/>
            <person name="Danchin E.G."/>
            <person name="Diener A."/>
            <person name="Gale L.R."/>
            <person name="Gardiner D.M."/>
            <person name="Goff S."/>
            <person name="Hammond-Kosack K.E."/>
            <person name="Hilburn K."/>
            <person name="Hua-Van A."/>
            <person name="Jonkers W."/>
            <person name="Kazan K."/>
            <person name="Kodira C.D."/>
            <person name="Koehrsen M."/>
            <person name="Kumar L."/>
            <person name="Lee Y.H."/>
            <person name="Li L."/>
            <person name="Manners J.M."/>
            <person name="Miranda-Saavedra D."/>
            <person name="Mukherjee M."/>
            <person name="Park G."/>
            <person name="Park J."/>
            <person name="Park S.Y."/>
            <person name="Proctor R.H."/>
            <person name="Regev A."/>
            <person name="Ruiz-Roldan M.C."/>
            <person name="Sain D."/>
            <person name="Sakthikumar S."/>
            <person name="Sykes S."/>
            <person name="Schwartz D.C."/>
            <person name="Turgeon B.G."/>
            <person name="Wapinski I."/>
            <person name="Yoder O."/>
            <person name="Young S."/>
            <person name="Zeng Q."/>
            <person name="Zhou S."/>
            <person name="Galagan J."/>
            <person name="Cuomo C.A."/>
            <person name="Kistler H.C."/>
            <person name="Rep M."/>
        </authorList>
    </citation>
    <scope>NUCLEOTIDE SEQUENCE [LARGE SCALE GENOMIC DNA]</scope>
    <source>
        <strain evidence="3">4287 / CBS 123668 / FGSC 9935 / NRRL 34936</strain>
    </source>
</reference>
<accession>A0A0J9VXX3</accession>
<name>A0A0J9VXX3_FUSO4</name>
<evidence type="ECO:0000313" key="3">
    <source>
        <dbReference type="Proteomes" id="UP000009097"/>
    </source>
</evidence>
<feature type="compositionally biased region" description="Polar residues" evidence="1">
    <location>
        <begin position="29"/>
        <end position="42"/>
    </location>
</feature>
<dbReference type="AlphaFoldDB" id="A0A0J9VXX3"/>
<dbReference type="EMBL" id="DS231717">
    <property type="protein sequence ID" value="KNB15814.1"/>
    <property type="molecule type" value="Genomic_DNA"/>
</dbReference>
<dbReference type="VEuPathDB" id="FungiDB:FOXG_14191"/>
<protein>
    <submittedName>
        <fullName evidence="2">Uncharacterized protein</fullName>
    </submittedName>
</protein>
<gene>
    <name evidence="2" type="ORF">FOXG_14191</name>
</gene>
<feature type="region of interest" description="Disordered" evidence="1">
    <location>
        <begin position="21"/>
        <end position="78"/>
    </location>
</feature>